<dbReference type="EMBL" id="DS989876">
    <property type="protein sequence ID" value="EDX71134.1"/>
    <property type="molecule type" value="Genomic_DNA"/>
</dbReference>
<dbReference type="RefSeq" id="WP_006106045.1">
    <property type="nucleotide sequence ID" value="NZ_DS989876.1"/>
</dbReference>
<dbReference type="Pfam" id="PF11850">
    <property type="entry name" value="DUF3370"/>
    <property type="match status" value="1"/>
</dbReference>
<dbReference type="Proteomes" id="UP000003835">
    <property type="component" value="Unassembled WGS sequence"/>
</dbReference>
<dbReference type="InterPro" id="IPR021801">
    <property type="entry name" value="DUF3370"/>
</dbReference>
<dbReference type="STRING" id="118168.MC7420_4321"/>
<gene>
    <name evidence="1" type="ORF">MC7420_4321</name>
</gene>
<name>B4W3Y8_9CYAN</name>
<dbReference type="AlphaFoldDB" id="B4W3Y8"/>
<evidence type="ECO:0000313" key="1">
    <source>
        <dbReference type="EMBL" id="EDX71134.1"/>
    </source>
</evidence>
<dbReference type="OrthoDB" id="502907at2"/>
<evidence type="ECO:0000313" key="2">
    <source>
        <dbReference type="Proteomes" id="UP000003835"/>
    </source>
</evidence>
<dbReference type="HOGENOM" id="CLU_029327_0_0_3"/>
<accession>B4W3Y8</accession>
<dbReference type="eggNOG" id="COG1749">
    <property type="taxonomic scope" value="Bacteria"/>
</dbReference>
<evidence type="ECO:0008006" key="3">
    <source>
        <dbReference type="Google" id="ProtNLM"/>
    </source>
</evidence>
<keyword evidence="2" id="KW-1185">Reference proteome</keyword>
<organism evidence="1 2">
    <name type="scientific">Coleofasciculus chthonoplastes PCC 7420</name>
    <dbReference type="NCBI Taxonomy" id="118168"/>
    <lineage>
        <taxon>Bacteria</taxon>
        <taxon>Bacillati</taxon>
        <taxon>Cyanobacteriota</taxon>
        <taxon>Cyanophyceae</taxon>
        <taxon>Coleofasciculales</taxon>
        <taxon>Coleofasciculaceae</taxon>
        <taxon>Coleofasciculus</taxon>
    </lineage>
</organism>
<sequence>MLSLFANFSLAQVVIPVPPTTPTPPPAQELVVQPQQIRPLPGQLDQIPVFNSNSPEVIQTEGILLSTFPPYGKASPGAHLNFPLSGRFDVFAHHIARSNTPEEWRPMYQGVLVHNAGSQPVTLDILQAVSYVTNPDAPFINLPPYMDNPFGLVYSGPGSRVATDILRGVHQSSFPSQIVIPPRQSEMVLNLPIALGNSRSTLMRLRTNRPVYMASLAMYAPLNSDRKVDGKPLGTPGLPYRPPTLDEWRYLLFKGNLAGPRDRIPTPPNQTNGKIVYGRVAGVAVGSQWRTEVVNRPGASDLTIPQPGQAFSYPLSTVPFITLGTDQVQSAPLKVRYPDTAYRAHGNYGVQYHLTLPLVNRTDASQTVTLAIQTPLKPDEEEETDNLHFLNPPDSQVFFRGTVQLRYTDDRGLARTRSVHLVQHRGQAGEPLLTLKMPPGDRRLVEVDFIYPADATPPQVLTIRTLRSP</sequence>
<reference evidence="1 2" key="1">
    <citation type="submission" date="2008-07" db="EMBL/GenBank/DDBJ databases">
        <authorList>
            <person name="Tandeau de Marsac N."/>
            <person name="Ferriera S."/>
            <person name="Johnson J."/>
            <person name="Kravitz S."/>
            <person name="Beeson K."/>
            <person name="Sutton G."/>
            <person name="Rogers Y.-H."/>
            <person name="Friedman R."/>
            <person name="Frazier M."/>
            <person name="Venter J.C."/>
        </authorList>
    </citation>
    <scope>NUCLEOTIDE SEQUENCE [LARGE SCALE GENOMIC DNA]</scope>
    <source>
        <strain evidence="1 2">PCC 7420</strain>
    </source>
</reference>
<protein>
    <recommendedName>
        <fullName evidence="3">DUF3370 domain-containing protein</fullName>
    </recommendedName>
</protein>
<proteinExistence type="predicted"/>